<dbReference type="Gene3D" id="3.40.50.720">
    <property type="entry name" value="NAD(P)-binding Rossmann-like Domain"/>
    <property type="match status" value="1"/>
</dbReference>
<comment type="caution">
    <text evidence="2">The sequence shown here is derived from an EMBL/GenBank/DDBJ whole genome shotgun (WGS) entry which is preliminary data.</text>
</comment>
<accession>A0ABT3STG8</accession>
<dbReference type="InterPro" id="IPR036291">
    <property type="entry name" value="NAD(P)-bd_dom_sf"/>
</dbReference>
<evidence type="ECO:0000259" key="1">
    <source>
        <dbReference type="Pfam" id="PF13460"/>
    </source>
</evidence>
<dbReference type="Proteomes" id="UP001143307">
    <property type="component" value="Unassembled WGS sequence"/>
</dbReference>
<feature type="domain" description="NAD(P)-binding" evidence="1">
    <location>
        <begin position="12"/>
        <end position="202"/>
    </location>
</feature>
<protein>
    <submittedName>
        <fullName evidence="2">NAD-dependent epimerase/dehydratase family protein</fullName>
    </submittedName>
</protein>
<dbReference type="PANTHER" id="PTHR48079">
    <property type="entry name" value="PROTEIN YEEZ"/>
    <property type="match status" value="1"/>
</dbReference>
<dbReference type="InterPro" id="IPR016040">
    <property type="entry name" value="NAD(P)-bd_dom"/>
</dbReference>
<proteinExistence type="predicted"/>
<dbReference type="PANTHER" id="PTHR48079:SF6">
    <property type="entry name" value="NAD(P)-BINDING DOMAIN-CONTAINING PROTEIN-RELATED"/>
    <property type="match status" value="1"/>
</dbReference>
<dbReference type="InterPro" id="IPR051783">
    <property type="entry name" value="NAD(P)-dependent_oxidoreduct"/>
</dbReference>
<dbReference type="SUPFAM" id="SSF51735">
    <property type="entry name" value="NAD(P)-binding Rossmann-fold domains"/>
    <property type="match status" value="1"/>
</dbReference>
<evidence type="ECO:0000313" key="3">
    <source>
        <dbReference type="Proteomes" id="UP001143307"/>
    </source>
</evidence>
<dbReference type="EMBL" id="SHNP01000001">
    <property type="protein sequence ID" value="MCX2972632.1"/>
    <property type="molecule type" value="Genomic_DNA"/>
</dbReference>
<reference evidence="2" key="1">
    <citation type="submission" date="2019-02" db="EMBL/GenBank/DDBJ databases">
        <authorList>
            <person name="Li S.-H."/>
        </authorList>
    </citation>
    <scope>NUCLEOTIDE SEQUENCE</scope>
    <source>
        <strain evidence="2">IMCC8485</strain>
    </source>
</reference>
<name>A0ABT3STG8_9GAMM</name>
<dbReference type="Pfam" id="PF13460">
    <property type="entry name" value="NAD_binding_10"/>
    <property type="match status" value="1"/>
</dbReference>
<sequence>MAQKSILITGCGDLGRRVGSTLAARDWQVHAVRRNPDGLSPEFNWHAADHCNPDALVFVEALKPDFVLATFNPTSRDIAGYWQGFSTAASNLLRSLNNHRPHQLLMVSSTRVYAEAKGGWIDETAPLSETDKRATAIIDAERQFLDSKLPATIVRFAGIYGGSSARLVSKVARGEVATSEPVRYTNRIHREDCAEFLLHLIEMAENHQHLAPIYNGVDDSPCPAHEVEQWLAKALAVTVKSPSEDSTTGQVSHKRCRNDLLHACGYQLRHPDYRSGYSEVLATSQ</sequence>
<gene>
    <name evidence="2" type="ORF">EYC87_03400</name>
</gene>
<dbReference type="RefSeq" id="WP_279251621.1">
    <property type="nucleotide sequence ID" value="NZ_SHNP01000001.1"/>
</dbReference>
<keyword evidence="3" id="KW-1185">Reference proteome</keyword>
<evidence type="ECO:0000313" key="2">
    <source>
        <dbReference type="EMBL" id="MCX2972632.1"/>
    </source>
</evidence>
<organism evidence="2 3">
    <name type="scientific">Candidatus Seongchinamella marina</name>
    <dbReference type="NCBI Taxonomy" id="2518990"/>
    <lineage>
        <taxon>Bacteria</taxon>
        <taxon>Pseudomonadati</taxon>
        <taxon>Pseudomonadota</taxon>
        <taxon>Gammaproteobacteria</taxon>
        <taxon>Cellvibrionales</taxon>
        <taxon>Halieaceae</taxon>
        <taxon>Seongchinamella</taxon>
    </lineage>
</organism>